<gene>
    <name evidence="5" type="ORF">PENTCL1PPCAC_7728</name>
</gene>
<name>A0AAV5STY6_9BILA</name>
<proteinExistence type="predicted"/>
<keyword evidence="6" id="KW-1185">Reference proteome</keyword>
<evidence type="ECO:0000313" key="6">
    <source>
        <dbReference type="Proteomes" id="UP001432027"/>
    </source>
</evidence>
<keyword evidence="4" id="KW-0472">Membrane</keyword>
<keyword evidence="2" id="KW-0812">Transmembrane</keyword>
<feature type="non-terminal residue" evidence="5">
    <location>
        <position position="174"/>
    </location>
</feature>
<sequence length="174" mass="20351">RSGWYRDCSLIPHTTDIDFGIRAEEFSPVLLSDLDAARSPYKVSRIFGFPSDSYELTVKVKAWKGSTVDIDLFFIYTKSNESYVAGLDWYTRKKYTWSYPRISSICTADLHGSLFHVPCNAEEILNMEYGDWQRDSPTSRFVWNKSHRNVRVEGAYTEQMKGMRPPLRRWIQDL</sequence>
<dbReference type="GO" id="GO:0016020">
    <property type="term" value="C:membrane"/>
    <property type="evidence" value="ECO:0007669"/>
    <property type="project" value="UniProtKB-SubCell"/>
</dbReference>
<comment type="subcellular location">
    <subcellularLocation>
        <location evidence="1">Membrane</location>
        <topology evidence="1">Single-pass membrane protein</topology>
    </subcellularLocation>
</comment>
<feature type="non-terminal residue" evidence="5">
    <location>
        <position position="1"/>
    </location>
</feature>
<evidence type="ECO:0000256" key="3">
    <source>
        <dbReference type="ARBA" id="ARBA00022989"/>
    </source>
</evidence>
<comment type="caution">
    <text evidence="5">The sequence shown here is derived from an EMBL/GenBank/DDBJ whole genome shotgun (WGS) entry which is preliminary data.</text>
</comment>
<evidence type="ECO:0008006" key="7">
    <source>
        <dbReference type="Google" id="ProtNLM"/>
    </source>
</evidence>
<dbReference type="Proteomes" id="UP001432027">
    <property type="component" value="Unassembled WGS sequence"/>
</dbReference>
<evidence type="ECO:0000313" key="5">
    <source>
        <dbReference type="EMBL" id="GMS85553.1"/>
    </source>
</evidence>
<evidence type="ECO:0000256" key="2">
    <source>
        <dbReference type="ARBA" id="ARBA00022692"/>
    </source>
</evidence>
<evidence type="ECO:0000256" key="4">
    <source>
        <dbReference type="ARBA" id="ARBA00023136"/>
    </source>
</evidence>
<evidence type="ECO:0000256" key="1">
    <source>
        <dbReference type="ARBA" id="ARBA00004167"/>
    </source>
</evidence>
<dbReference type="AlphaFoldDB" id="A0AAV5STY6"/>
<dbReference type="InterPro" id="IPR009644">
    <property type="entry name" value="FKTN/MNN4/W02B3.4-1"/>
</dbReference>
<keyword evidence="3" id="KW-1133">Transmembrane helix</keyword>
<dbReference type="EMBL" id="BTSX01000002">
    <property type="protein sequence ID" value="GMS85553.1"/>
    <property type="molecule type" value="Genomic_DNA"/>
</dbReference>
<reference evidence="5" key="1">
    <citation type="submission" date="2023-10" db="EMBL/GenBank/DDBJ databases">
        <title>Genome assembly of Pristionchus species.</title>
        <authorList>
            <person name="Yoshida K."/>
            <person name="Sommer R.J."/>
        </authorList>
    </citation>
    <scope>NUCLEOTIDE SEQUENCE</scope>
    <source>
        <strain evidence="5">RS0144</strain>
    </source>
</reference>
<protein>
    <recommendedName>
        <fullName evidence="7">Fukutin</fullName>
    </recommendedName>
</protein>
<organism evidence="5 6">
    <name type="scientific">Pristionchus entomophagus</name>
    <dbReference type="NCBI Taxonomy" id="358040"/>
    <lineage>
        <taxon>Eukaryota</taxon>
        <taxon>Metazoa</taxon>
        <taxon>Ecdysozoa</taxon>
        <taxon>Nematoda</taxon>
        <taxon>Chromadorea</taxon>
        <taxon>Rhabditida</taxon>
        <taxon>Rhabditina</taxon>
        <taxon>Diplogasteromorpha</taxon>
        <taxon>Diplogasteroidea</taxon>
        <taxon>Neodiplogasteridae</taxon>
        <taxon>Pristionchus</taxon>
    </lineage>
</organism>
<accession>A0AAV5STY6</accession>
<dbReference type="PANTHER" id="PTHR15407:SF28">
    <property type="entry name" value="RIBITOL-5-PHOSPHATE TRANSFERASE FKTN"/>
    <property type="match status" value="1"/>
</dbReference>
<dbReference type="PANTHER" id="PTHR15407">
    <property type="entry name" value="FUKUTIN-RELATED"/>
    <property type="match status" value="1"/>
</dbReference>